<organism evidence="2 3">
    <name type="scientific">Saponaria officinalis</name>
    <name type="common">Common soapwort</name>
    <name type="synonym">Lychnis saponaria</name>
    <dbReference type="NCBI Taxonomy" id="3572"/>
    <lineage>
        <taxon>Eukaryota</taxon>
        <taxon>Viridiplantae</taxon>
        <taxon>Streptophyta</taxon>
        <taxon>Embryophyta</taxon>
        <taxon>Tracheophyta</taxon>
        <taxon>Spermatophyta</taxon>
        <taxon>Magnoliopsida</taxon>
        <taxon>eudicotyledons</taxon>
        <taxon>Gunneridae</taxon>
        <taxon>Pentapetalae</taxon>
        <taxon>Caryophyllales</taxon>
        <taxon>Caryophyllaceae</taxon>
        <taxon>Caryophylleae</taxon>
        <taxon>Saponaria</taxon>
    </lineage>
</organism>
<dbReference type="EMBL" id="JBDFQZ010000004">
    <property type="protein sequence ID" value="KAK9736055.1"/>
    <property type="molecule type" value="Genomic_DNA"/>
</dbReference>
<evidence type="ECO:0000313" key="2">
    <source>
        <dbReference type="EMBL" id="KAK9736055.1"/>
    </source>
</evidence>
<dbReference type="EMBL" id="JBDFQZ010000004">
    <property type="protein sequence ID" value="KAK9736054.1"/>
    <property type="molecule type" value="Genomic_DNA"/>
</dbReference>
<sequence length="168" mass="19017">MAAGLKVGVLMMMVTMMMSNRGVSSEAPTVYEILPKYGLPSGLLPTNVKSYRLSEEDGEFEVELLDTCYIKFEYMVYYEKVITGVLRYGSITHLKGIQVQKLFLWFDVDEIKVDLPPSSSIYFQVGIITKKLSVDQFLTVHSCSKNNNAFHFQLPPAVDDEIPMLLTE</sequence>
<dbReference type="InterPro" id="IPR007493">
    <property type="entry name" value="DUF538"/>
</dbReference>
<feature type="chain" id="PRO_5044717956" evidence="1">
    <location>
        <begin position="26"/>
        <end position="168"/>
    </location>
</feature>
<comment type="caution">
    <text evidence="2">The sequence shown here is derived from an EMBL/GenBank/DDBJ whole genome shotgun (WGS) entry which is preliminary data.</text>
</comment>
<dbReference type="Proteomes" id="UP001443914">
    <property type="component" value="Unassembled WGS sequence"/>
</dbReference>
<dbReference type="SUPFAM" id="SSF141562">
    <property type="entry name" value="At5g01610-like"/>
    <property type="match status" value="1"/>
</dbReference>
<evidence type="ECO:0000313" key="3">
    <source>
        <dbReference type="Proteomes" id="UP001443914"/>
    </source>
</evidence>
<protein>
    <submittedName>
        <fullName evidence="2">Uncharacterized protein</fullName>
    </submittedName>
</protein>
<dbReference type="Pfam" id="PF04398">
    <property type="entry name" value="DUF538"/>
    <property type="match status" value="1"/>
</dbReference>
<dbReference type="Gene3D" id="2.30.240.10">
    <property type="entry name" value="At5g01610-like"/>
    <property type="match status" value="1"/>
</dbReference>
<proteinExistence type="predicted"/>
<dbReference type="InterPro" id="IPR036758">
    <property type="entry name" value="At5g01610-like"/>
</dbReference>
<keyword evidence="3" id="KW-1185">Reference proteome</keyword>
<dbReference type="AlphaFoldDB" id="A0AAW1LQI2"/>
<feature type="signal peptide" evidence="1">
    <location>
        <begin position="1"/>
        <end position="25"/>
    </location>
</feature>
<evidence type="ECO:0000256" key="1">
    <source>
        <dbReference type="SAM" id="SignalP"/>
    </source>
</evidence>
<keyword evidence="1" id="KW-0732">Signal</keyword>
<reference evidence="2 3" key="1">
    <citation type="submission" date="2024-03" db="EMBL/GenBank/DDBJ databases">
        <title>WGS assembly of Saponaria officinalis var. Norfolk2.</title>
        <authorList>
            <person name="Jenkins J."/>
            <person name="Shu S."/>
            <person name="Grimwood J."/>
            <person name="Barry K."/>
            <person name="Goodstein D."/>
            <person name="Schmutz J."/>
            <person name="Leebens-Mack J."/>
            <person name="Osbourn A."/>
        </authorList>
    </citation>
    <scope>NUCLEOTIDE SEQUENCE [LARGE SCALE GENOMIC DNA]</scope>
    <source>
        <strain evidence="3">cv. Norfolk2</strain>
        <strain evidence="2">JIC</strain>
        <tissue evidence="2">Leaf</tissue>
    </source>
</reference>
<dbReference type="PANTHER" id="PTHR31676">
    <property type="entry name" value="T31J12.3 PROTEIN-RELATED"/>
    <property type="match status" value="1"/>
</dbReference>
<dbReference type="PANTHER" id="PTHR31676:SF71">
    <property type="entry name" value="EXPRESSED PROTEIN"/>
    <property type="match status" value="1"/>
</dbReference>
<gene>
    <name evidence="2" type="ORF">RND81_04G247100</name>
</gene>
<name>A0AAW1LQI2_SAPOF</name>
<accession>A0AAW1LQI2</accession>